<proteinExistence type="predicted"/>
<dbReference type="InterPro" id="IPR041682">
    <property type="entry name" value="AAA_14"/>
</dbReference>
<dbReference type="EMBL" id="CP002205">
    <property type="protein sequence ID" value="ADN08627.1"/>
    <property type="molecule type" value="Genomic_DNA"/>
</dbReference>
<dbReference type="OrthoDB" id="9768467at2"/>
<dbReference type="PANTHER" id="PTHR42990:SF1">
    <property type="entry name" value="AAA+ ATPASE DOMAIN-CONTAINING PROTEIN"/>
    <property type="match status" value="1"/>
</dbReference>
<feature type="domain" description="AAA" evidence="1">
    <location>
        <begin position="33"/>
        <end position="154"/>
    </location>
</feature>
<dbReference type="Gene3D" id="3.40.50.300">
    <property type="entry name" value="P-loop containing nucleotide triphosphate hydrolases"/>
    <property type="match status" value="1"/>
</dbReference>
<dbReference type="KEGG" id="sua:Saut_0578"/>
<dbReference type="Pfam" id="PF13173">
    <property type="entry name" value="AAA_14"/>
    <property type="match status" value="1"/>
</dbReference>
<dbReference type="SUPFAM" id="SSF52540">
    <property type="entry name" value="P-loop containing nucleoside triphosphate hydrolases"/>
    <property type="match status" value="1"/>
</dbReference>
<dbReference type="PANTHER" id="PTHR42990">
    <property type="entry name" value="ATPASE"/>
    <property type="match status" value="1"/>
</dbReference>
<gene>
    <name evidence="2" type="ordered locus">Saut_0578</name>
</gene>
<dbReference type="RefSeq" id="WP_013326383.1">
    <property type="nucleotide sequence ID" value="NC_014506.1"/>
</dbReference>
<protein>
    <recommendedName>
        <fullName evidence="1">AAA domain-containing protein</fullName>
    </recommendedName>
</protein>
<name>E0UPN5_SULAO</name>
<evidence type="ECO:0000259" key="1">
    <source>
        <dbReference type="Pfam" id="PF13173"/>
    </source>
</evidence>
<dbReference type="STRING" id="563040.Saut_0578"/>
<dbReference type="InterPro" id="IPR027417">
    <property type="entry name" value="P-loop_NTPase"/>
</dbReference>
<accession>E0UPN5</accession>
<dbReference type="eggNOG" id="COG1373">
    <property type="taxonomic scope" value="Bacteria"/>
</dbReference>
<evidence type="ECO:0000313" key="2">
    <source>
        <dbReference type="EMBL" id="ADN08627.1"/>
    </source>
</evidence>
<dbReference type="AlphaFoldDB" id="E0UPN5"/>
<dbReference type="HOGENOM" id="CLU_058017_0_0_7"/>
<evidence type="ECO:0000313" key="3">
    <source>
        <dbReference type="Proteomes" id="UP000007803"/>
    </source>
</evidence>
<sequence length="398" mass="46444">MLDALKDRQRRLLANVEKVTYRRKEFSFINSNERLIALIGSRGVGKTTLLLQYLQQFSLDEALYFSADDITIANFGIVSIVEEFYALGGRVVVIDEVHMFKEWAAHIKNLYDFMPDLTIRVSGSSMLNILMQSYDLSRRMVVKELKKLTFQEYLEIKNNITLQSYLFDEVLANASDISFELTQKYPTLFKQFKEYLQTGCYPYFSESADIESYQSKLLNSLEKIIYEDIPSTNKMKFENLALFKQLMYKIVESKLPYQVKIDTLARELKISEPTLYTYLEILDKTGIFKPIHKFFAKQTKKPAKLFFKNTNILYTLSSYLHIPSEIGTVRETYFVNCFDEIYYSDVGDFKVGDMIFEVGGKNKSFSQIKDMENGFLASDIDFTSNNKKIPLWLFSFIR</sequence>
<organism evidence="2 3">
    <name type="scientific">Sulfurimonas autotrophica (strain ATCC BAA-671 / DSM 16294 / JCM 11897 / OK10)</name>
    <dbReference type="NCBI Taxonomy" id="563040"/>
    <lineage>
        <taxon>Bacteria</taxon>
        <taxon>Pseudomonadati</taxon>
        <taxon>Campylobacterota</taxon>
        <taxon>Epsilonproteobacteria</taxon>
        <taxon>Campylobacterales</taxon>
        <taxon>Sulfurimonadaceae</taxon>
        <taxon>Sulfurimonas</taxon>
    </lineage>
</organism>
<keyword evidence="3" id="KW-1185">Reference proteome</keyword>
<reference evidence="3" key="1">
    <citation type="journal article" date="2010" name="Stand. Genomic Sci.">
        <title>Complete genome sequence of Sulfurimonas autotrophica type strain (OK10).</title>
        <authorList>
            <person name="Sikorski J."/>
            <person name="Munk C."/>
            <person name="Lapidus A."/>
            <person name="Djao O."/>
            <person name="Lucas S."/>
            <person name="Glavina Del Rio T."/>
            <person name="Nolan M."/>
            <person name="Tice H."/>
            <person name="Han C."/>
            <person name="Cheng J."/>
            <person name="Tapia R."/>
            <person name="Goodwin L."/>
            <person name="Pitluck S."/>
            <person name="Liolios K."/>
            <person name="Ivanova N."/>
            <person name="Mavromatis K."/>
            <person name="Mikhailova N."/>
            <person name="Pati A."/>
            <person name="Sims D."/>
            <person name="Meincke L."/>
            <person name="Brettin T."/>
            <person name="Detter J."/>
            <person name="Chen A."/>
            <person name="Palaniappan K."/>
            <person name="Land M."/>
            <person name="Hauser L."/>
            <person name="Chang Y."/>
            <person name="Jeffries C."/>
            <person name="Rohde M."/>
            <person name="Lang E."/>
            <person name="Spring S."/>
            <person name="Goker M."/>
            <person name="Woyke T."/>
            <person name="Bristow J."/>
            <person name="Eisen J."/>
            <person name="Markowitz V."/>
            <person name="Hugenholtz P."/>
            <person name="Kyrpides N."/>
            <person name="Klenk H."/>
        </authorList>
    </citation>
    <scope>NUCLEOTIDE SEQUENCE [LARGE SCALE GENOMIC DNA]</scope>
    <source>
        <strain evidence="3">ATCC BAA-671 / DSM 16294 / JCM 11897 / OK10</strain>
    </source>
</reference>
<dbReference type="Proteomes" id="UP000007803">
    <property type="component" value="Chromosome"/>
</dbReference>